<dbReference type="GO" id="GO:0043164">
    <property type="term" value="P:Gram-negative-bacterium-type cell wall biogenesis"/>
    <property type="evidence" value="ECO:0007669"/>
    <property type="project" value="TreeGrafter"/>
</dbReference>
<protein>
    <recommendedName>
        <fullName evidence="2">DUF218 domain-containing protein</fullName>
    </recommendedName>
</protein>
<dbReference type="RefSeq" id="WP_012110500.1">
    <property type="nucleotide sequence ID" value="NC_009719.1"/>
</dbReference>
<dbReference type="Gene3D" id="3.40.50.620">
    <property type="entry name" value="HUPs"/>
    <property type="match status" value="1"/>
</dbReference>
<dbReference type="PANTHER" id="PTHR30336">
    <property type="entry name" value="INNER MEMBRANE PROTEIN, PROBABLE PERMEASE"/>
    <property type="match status" value="1"/>
</dbReference>
<name>A7HTH9_PARL1</name>
<dbReference type="Proteomes" id="UP000006377">
    <property type="component" value="Chromosome"/>
</dbReference>
<sequence length="208" mass="22969">MAASETLRHRTGRRTLRILVGFTALLAAAYVAGFFLFTAELERIPPVRVPVADGIVALTGGPDRITAAYKLLQEGKGNRLLITGVHPDVSVASLKEMVPGGSAKFDCCVDLGHMAENTIGNATETAEWVRERNYRSIILVTSTYHLPRARLELARAMPDVEISAFPVFQDTLHLDGWWAYPGTTRLLISEYTKYLLTLTYGRQSSMQS</sequence>
<dbReference type="GO" id="GO:0000270">
    <property type="term" value="P:peptidoglycan metabolic process"/>
    <property type="evidence" value="ECO:0007669"/>
    <property type="project" value="TreeGrafter"/>
</dbReference>
<dbReference type="CDD" id="cd06259">
    <property type="entry name" value="YdcF-like"/>
    <property type="match status" value="1"/>
</dbReference>
<proteinExistence type="predicted"/>
<keyword evidence="1" id="KW-0812">Transmembrane</keyword>
<dbReference type="GO" id="GO:0005886">
    <property type="term" value="C:plasma membrane"/>
    <property type="evidence" value="ECO:0007669"/>
    <property type="project" value="TreeGrafter"/>
</dbReference>
<dbReference type="HOGENOM" id="CLU_080658_0_0_5"/>
<gene>
    <name evidence="3" type="ordered locus">Plav_1593</name>
</gene>
<evidence type="ECO:0000259" key="2">
    <source>
        <dbReference type="Pfam" id="PF02698"/>
    </source>
</evidence>
<keyword evidence="1" id="KW-0472">Membrane</keyword>
<keyword evidence="4" id="KW-1185">Reference proteome</keyword>
<dbReference type="OrthoDB" id="9812311at2"/>
<dbReference type="AlphaFoldDB" id="A7HTH9"/>
<keyword evidence="1" id="KW-1133">Transmembrane helix</keyword>
<reference evidence="3 4" key="1">
    <citation type="journal article" date="2011" name="Stand. Genomic Sci.">
        <title>Complete genome sequence of Parvibaculum lavamentivorans type strain (DS-1(T)).</title>
        <authorList>
            <person name="Schleheck D."/>
            <person name="Weiss M."/>
            <person name="Pitluck S."/>
            <person name="Bruce D."/>
            <person name="Land M.L."/>
            <person name="Han S."/>
            <person name="Saunders E."/>
            <person name="Tapia R."/>
            <person name="Detter C."/>
            <person name="Brettin T."/>
            <person name="Han J."/>
            <person name="Woyke T."/>
            <person name="Goodwin L."/>
            <person name="Pennacchio L."/>
            <person name="Nolan M."/>
            <person name="Cook A.M."/>
            <person name="Kjelleberg S."/>
            <person name="Thomas T."/>
        </authorList>
    </citation>
    <scope>NUCLEOTIDE SEQUENCE [LARGE SCALE GENOMIC DNA]</scope>
    <source>
        <strain evidence="4">DS-1 / DSM 13023 / NCIMB 13966</strain>
    </source>
</reference>
<organism evidence="3 4">
    <name type="scientific">Parvibaculum lavamentivorans (strain DS-1 / DSM 13023 / NCIMB 13966)</name>
    <dbReference type="NCBI Taxonomy" id="402881"/>
    <lineage>
        <taxon>Bacteria</taxon>
        <taxon>Pseudomonadati</taxon>
        <taxon>Pseudomonadota</taxon>
        <taxon>Alphaproteobacteria</taxon>
        <taxon>Hyphomicrobiales</taxon>
        <taxon>Parvibaculaceae</taxon>
        <taxon>Parvibaculum</taxon>
    </lineage>
</organism>
<dbReference type="KEGG" id="pla:Plav_1593"/>
<accession>A7HTH9</accession>
<dbReference type="Pfam" id="PF02698">
    <property type="entry name" value="DUF218"/>
    <property type="match status" value="1"/>
</dbReference>
<evidence type="ECO:0000256" key="1">
    <source>
        <dbReference type="SAM" id="Phobius"/>
    </source>
</evidence>
<feature type="transmembrane region" description="Helical" evidence="1">
    <location>
        <begin position="16"/>
        <end position="37"/>
    </location>
</feature>
<dbReference type="STRING" id="402881.Plav_1593"/>
<evidence type="ECO:0000313" key="3">
    <source>
        <dbReference type="EMBL" id="ABS63212.1"/>
    </source>
</evidence>
<evidence type="ECO:0000313" key="4">
    <source>
        <dbReference type="Proteomes" id="UP000006377"/>
    </source>
</evidence>
<dbReference type="EMBL" id="CP000774">
    <property type="protein sequence ID" value="ABS63212.1"/>
    <property type="molecule type" value="Genomic_DNA"/>
</dbReference>
<dbReference type="InterPro" id="IPR051599">
    <property type="entry name" value="Cell_Envelope_Assoc"/>
</dbReference>
<feature type="domain" description="DUF218" evidence="2">
    <location>
        <begin position="53"/>
        <end position="191"/>
    </location>
</feature>
<dbReference type="InterPro" id="IPR003848">
    <property type="entry name" value="DUF218"/>
</dbReference>
<dbReference type="eggNOG" id="COG1434">
    <property type="taxonomic scope" value="Bacteria"/>
</dbReference>
<dbReference type="PANTHER" id="PTHR30336:SF4">
    <property type="entry name" value="ENVELOPE BIOGENESIS FACTOR ELYC"/>
    <property type="match status" value="1"/>
</dbReference>
<dbReference type="InterPro" id="IPR014729">
    <property type="entry name" value="Rossmann-like_a/b/a_fold"/>
</dbReference>